<feature type="coiled-coil region" evidence="1">
    <location>
        <begin position="56"/>
        <end position="83"/>
    </location>
</feature>
<proteinExistence type="predicted"/>
<gene>
    <name evidence="3" type="ORF">PMEA_00010836</name>
</gene>
<dbReference type="EMBL" id="CALNXJ010000002">
    <property type="protein sequence ID" value="CAH3032999.1"/>
    <property type="molecule type" value="Genomic_DNA"/>
</dbReference>
<name>A0AAU9VRQ9_9CNID</name>
<dbReference type="Proteomes" id="UP001159428">
    <property type="component" value="Unassembled WGS sequence"/>
</dbReference>
<feature type="compositionally biased region" description="Polar residues" evidence="2">
    <location>
        <begin position="456"/>
        <end position="467"/>
    </location>
</feature>
<reference evidence="3 4" key="1">
    <citation type="submission" date="2022-05" db="EMBL/GenBank/DDBJ databases">
        <authorList>
            <consortium name="Genoscope - CEA"/>
            <person name="William W."/>
        </authorList>
    </citation>
    <scope>NUCLEOTIDE SEQUENCE [LARGE SCALE GENOMIC DNA]</scope>
</reference>
<evidence type="ECO:0000256" key="1">
    <source>
        <dbReference type="SAM" id="Coils"/>
    </source>
</evidence>
<organism evidence="3 4">
    <name type="scientific">Pocillopora meandrina</name>
    <dbReference type="NCBI Taxonomy" id="46732"/>
    <lineage>
        <taxon>Eukaryota</taxon>
        <taxon>Metazoa</taxon>
        <taxon>Cnidaria</taxon>
        <taxon>Anthozoa</taxon>
        <taxon>Hexacorallia</taxon>
        <taxon>Scleractinia</taxon>
        <taxon>Astrocoeniina</taxon>
        <taxon>Pocilloporidae</taxon>
        <taxon>Pocillopora</taxon>
    </lineage>
</organism>
<evidence type="ECO:0000256" key="2">
    <source>
        <dbReference type="SAM" id="MobiDB-lite"/>
    </source>
</evidence>
<comment type="caution">
    <text evidence="3">The sequence shown here is derived from an EMBL/GenBank/DDBJ whole genome shotgun (WGS) entry which is preliminary data.</text>
</comment>
<accession>A0AAU9VRQ9</accession>
<feature type="region of interest" description="Disordered" evidence="2">
    <location>
        <begin position="439"/>
        <end position="467"/>
    </location>
</feature>
<evidence type="ECO:0000313" key="4">
    <source>
        <dbReference type="Proteomes" id="UP001159428"/>
    </source>
</evidence>
<keyword evidence="1" id="KW-0175">Coiled coil</keyword>
<sequence length="542" mass="60430">MNKNVAEDIESVKESCFARKYDEEANVTNRSTESFHEPLEASHGARIMANEFAREKEQITRKIIHFETEIKAKEKEITFLKEALFGKHKENSDFKEKFSQLQQSWQRSQYDFAKQMTAMDEKLQEARKNIDELKGGANFSVMRNTTKLEESRSGLQLFNGKAYFDLQPSWFHTLSNTGGCLEIENFPVTARDLEAMKNFKSNSKPSTEAAQDCPELKCQPPLAPDGSFFRAEIKKNASPPQRGDEFNQINVSFGQRVNPLSRKAKRLDRPVKSPLNNFERTEVDKCTPPIQPRHLGSNITIRSSGARIKPFSNEAEVLDRPTLNCPAADIARTKVENNTPPVQLSGVPSNNITDSYGNKVNPFSRRAIGVTKTSHIPAATLFPAQTVRNSAIISSNDAVFGNTVFNITTQCSGEQINPWSMKAKTQERPILDCPATNIRGAKNENNTPPVHLKGVPSNNITDSSGNKVNPFSKRAKGITTSPHTPTPNFAEVETLRNSPAIISNDAAFKNTGTSSEINPSSEKAKGQGFLSRTFNKWFGSYY</sequence>
<protein>
    <submittedName>
        <fullName evidence="3">Uncharacterized protein</fullName>
    </submittedName>
</protein>
<evidence type="ECO:0000313" key="3">
    <source>
        <dbReference type="EMBL" id="CAH3032999.1"/>
    </source>
</evidence>
<dbReference type="AlphaFoldDB" id="A0AAU9VRQ9"/>
<keyword evidence="4" id="KW-1185">Reference proteome</keyword>